<feature type="domain" description="IclR-ED" evidence="6">
    <location>
        <begin position="289"/>
        <end position="472"/>
    </location>
</feature>
<feature type="region of interest" description="Disordered" evidence="4">
    <location>
        <begin position="215"/>
        <end position="235"/>
    </location>
</feature>
<evidence type="ECO:0008006" key="9">
    <source>
        <dbReference type="Google" id="ProtNLM"/>
    </source>
</evidence>
<dbReference type="SUPFAM" id="SSF46785">
    <property type="entry name" value="Winged helix' DNA-binding domain"/>
    <property type="match status" value="1"/>
</dbReference>
<dbReference type="RefSeq" id="WP_221859518.1">
    <property type="nucleotide sequence ID" value="NZ_BAAAYV010000012.1"/>
</dbReference>
<evidence type="ECO:0000259" key="5">
    <source>
        <dbReference type="PROSITE" id="PS51077"/>
    </source>
</evidence>
<evidence type="ECO:0000259" key="6">
    <source>
        <dbReference type="PROSITE" id="PS51078"/>
    </source>
</evidence>
<organism evidence="7 8">
    <name type="scientific">Microbacterium marinilacus</name>
    <dbReference type="NCBI Taxonomy" id="415209"/>
    <lineage>
        <taxon>Bacteria</taxon>
        <taxon>Bacillati</taxon>
        <taxon>Actinomycetota</taxon>
        <taxon>Actinomycetes</taxon>
        <taxon>Micrococcales</taxon>
        <taxon>Microbacteriaceae</taxon>
        <taxon>Microbacterium</taxon>
    </lineage>
</organism>
<evidence type="ECO:0000256" key="1">
    <source>
        <dbReference type="ARBA" id="ARBA00023015"/>
    </source>
</evidence>
<dbReference type="InterPro" id="IPR036390">
    <property type="entry name" value="WH_DNA-bd_sf"/>
</dbReference>
<dbReference type="InterPro" id="IPR029016">
    <property type="entry name" value="GAF-like_dom_sf"/>
</dbReference>
<dbReference type="InterPro" id="IPR050707">
    <property type="entry name" value="HTH_MetabolicPath_Reg"/>
</dbReference>
<dbReference type="Proteomes" id="UP001410795">
    <property type="component" value="Unassembled WGS sequence"/>
</dbReference>
<keyword evidence="1" id="KW-0805">Transcription regulation</keyword>
<dbReference type="InterPro" id="IPR014757">
    <property type="entry name" value="Tscrpt_reg_IclR_C"/>
</dbReference>
<gene>
    <name evidence="7" type="ORF">GCM10022202_23890</name>
</gene>
<keyword evidence="8" id="KW-1185">Reference proteome</keyword>
<comment type="caution">
    <text evidence="7">The sequence shown here is derived from an EMBL/GenBank/DDBJ whole genome shotgun (WGS) entry which is preliminary data.</text>
</comment>
<evidence type="ECO:0000256" key="4">
    <source>
        <dbReference type="SAM" id="MobiDB-lite"/>
    </source>
</evidence>
<dbReference type="Pfam" id="PF01614">
    <property type="entry name" value="IclR_C"/>
    <property type="match status" value="1"/>
</dbReference>
<protein>
    <recommendedName>
        <fullName evidence="9">IclR family transcriptional regulator</fullName>
    </recommendedName>
</protein>
<name>A0ABP7BKR6_9MICO</name>
<evidence type="ECO:0000256" key="3">
    <source>
        <dbReference type="ARBA" id="ARBA00023163"/>
    </source>
</evidence>
<accession>A0ABP7BKR6</accession>
<evidence type="ECO:0000313" key="8">
    <source>
        <dbReference type="Proteomes" id="UP001410795"/>
    </source>
</evidence>
<dbReference type="Pfam" id="PF09339">
    <property type="entry name" value="HTH_IclR"/>
    <property type="match status" value="1"/>
</dbReference>
<dbReference type="Gene3D" id="3.30.450.40">
    <property type="match status" value="1"/>
</dbReference>
<feature type="domain" description="HTH iclR-type" evidence="5">
    <location>
        <begin position="2"/>
        <end position="67"/>
    </location>
</feature>
<evidence type="ECO:0000256" key="2">
    <source>
        <dbReference type="ARBA" id="ARBA00023125"/>
    </source>
</evidence>
<reference evidence="8" key="1">
    <citation type="journal article" date="2019" name="Int. J. Syst. Evol. Microbiol.">
        <title>The Global Catalogue of Microorganisms (GCM) 10K type strain sequencing project: providing services to taxonomists for standard genome sequencing and annotation.</title>
        <authorList>
            <consortium name="The Broad Institute Genomics Platform"/>
            <consortium name="The Broad Institute Genome Sequencing Center for Infectious Disease"/>
            <person name="Wu L."/>
            <person name="Ma J."/>
        </authorList>
    </citation>
    <scope>NUCLEOTIDE SEQUENCE [LARGE SCALE GENOMIC DNA]</scope>
    <source>
        <strain evidence="8">JCM 16546</strain>
    </source>
</reference>
<dbReference type="PROSITE" id="PS51078">
    <property type="entry name" value="ICLR_ED"/>
    <property type="match status" value="1"/>
</dbReference>
<dbReference type="InterPro" id="IPR005471">
    <property type="entry name" value="Tscrpt_reg_IclR_N"/>
</dbReference>
<keyword evidence="3" id="KW-0804">Transcription</keyword>
<proteinExistence type="predicted"/>
<sequence>MANRVATGLRIVRMVAERPDPTVPSTVGALARDAGIALSRASRLCAELERAGLLARGEAYGTYRLGAAALRLSGRATAPFATAVRHALLVAGKRTGETVLLAAPAGAAMVVTAAEPSGWTLYSPAEVGEVVLDDGAAIARAVRGDEPDRAGELHAESTLGMCVEVATPVRTPTGERIAALAVRLPVNRARAGVRAARRALDAARRIVERAVAVDAAAPAPERDEPAGPPEAGGTSASLDAAVAILRHLAEGRDTIAGTARATGLRRDRVQRLLDSSREADVVHVGDEPGTYRLGWSVHGWHRAAAEPMLMRCGEPLVAAASARHGVCAFITVLSGMRSVTRVEVLESVGEGLRMTPWLGRPCPITGADGGPTLVMDLEVADIDPLLPRRATARDHEEFLERVRQVKRAGVLAKDSFEEAGQMAVSAPIRDASGGVAAAACIVGTPDDVRGRLEELKRAARDLAREVAAALGHEPAIAWPGRSGAAV</sequence>
<dbReference type="PANTHER" id="PTHR30136">
    <property type="entry name" value="HELIX-TURN-HELIX TRANSCRIPTIONAL REGULATOR, ICLR FAMILY"/>
    <property type="match status" value="1"/>
</dbReference>
<evidence type="ECO:0000313" key="7">
    <source>
        <dbReference type="EMBL" id="GAA3661746.1"/>
    </source>
</evidence>
<keyword evidence="2" id="KW-0238">DNA-binding</keyword>
<dbReference type="SUPFAM" id="SSF55781">
    <property type="entry name" value="GAF domain-like"/>
    <property type="match status" value="2"/>
</dbReference>
<dbReference type="PROSITE" id="PS51077">
    <property type="entry name" value="HTH_ICLR"/>
    <property type="match status" value="1"/>
</dbReference>
<dbReference type="Gene3D" id="1.10.10.10">
    <property type="entry name" value="Winged helix-like DNA-binding domain superfamily/Winged helix DNA-binding domain"/>
    <property type="match status" value="2"/>
</dbReference>
<dbReference type="EMBL" id="BAAAYV010000012">
    <property type="protein sequence ID" value="GAA3661746.1"/>
    <property type="molecule type" value="Genomic_DNA"/>
</dbReference>
<dbReference type="PANTHER" id="PTHR30136:SF35">
    <property type="entry name" value="HTH-TYPE TRANSCRIPTIONAL REGULATOR RV1719"/>
    <property type="match status" value="1"/>
</dbReference>
<dbReference type="InterPro" id="IPR036388">
    <property type="entry name" value="WH-like_DNA-bd_sf"/>
</dbReference>